<evidence type="ECO:0000256" key="1">
    <source>
        <dbReference type="SAM" id="MobiDB-lite"/>
    </source>
</evidence>
<name>A0A8S9GGB5_BRACR</name>
<dbReference type="AlphaFoldDB" id="A0A8S9GGB5"/>
<reference evidence="2" key="1">
    <citation type="submission" date="2019-12" db="EMBL/GenBank/DDBJ databases">
        <title>Genome sequencing and annotation of Brassica cretica.</title>
        <authorList>
            <person name="Studholme D.J."/>
            <person name="Sarris P.F."/>
        </authorList>
    </citation>
    <scope>NUCLEOTIDE SEQUENCE</scope>
    <source>
        <strain evidence="2">PFS-001/15</strain>
        <tissue evidence="2">Leaf</tissue>
    </source>
</reference>
<comment type="caution">
    <text evidence="2">The sequence shown here is derived from an EMBL/GenBank/DDBJ whole genome shotgun (WGS) entry which is preliminary data.</text>
</comment>
<dbReference type="Proteomes" id="UP000712281">
    <property type="component" value="Unassembled WGS sequence"/>
</dbReference>
<proteinExistence type="predicted"/>
<accession>A0A8S9GGB5</accession>
<evidence type="ECO:0000313" key="3">
    <source>
        <dbReference type="Proteomes" id="UP000712281"/>
    </source>
</evidence>
<evidence type="ECO:0000313" key="2">
    <source>
        <dbReference type="EMBL" id="KAF2544024.1"/>
    </source>
</evidence>
<gene>
    <name evidence="2" type="ORF">F2Q68_00032643</name>
</gene>
<dbReference type="EMBL" id="QGKW02002005">
    <property type="protein sequence ID" value="KAF2544024.1"/>
    <property type="molecule type" value="Genomic_DNA"/>
</dbReference>
<protein>
    <submittedName>
        <fullName evidence="2">Uncharacterized protein</fullName>
    </submittedName>
</protein>
<feature type="region of interest" description="Disordered" evidence="1">
    <location>
        <begin position="36"/>
        <end position="63"/>
    </location>
</feature>
<sequence length="104" mass="11313">MGNPEVPLDPEVVFRTLRSIGNPEVPLNPERLLLDPRSFGKPEVPSDPEVVVGPEGYKEPGGLPFPGIEEICSGPGDCMGTREATTGTYWDFAFYCSEAGHYQT</sequence>
<organism evidence="2 3">
    <name type="scientific">Brassica cretica</name>
    <name type="common">Mustard</name>
    <dbReference type="NCBI Taxonomy" id="69181"/>
    <lineage>
        <taxon>Eukaryota</taxon>
        <taxon>Viridiplantae</taxon>
        <taxon>Streptophyta</taxon>
        <taxon>Embryophyta</taxon>
        <taxon>Tracheophyta</taxon>
        <taxon>Spermatophyta</taxon>
        <taxon>Magnoliopsida</taxon>
        <taxon>eudicotyledons</taxon>
        <taxon>Gunneridae</taxon>
        <taxon>Pentapetalae</taxon>
        <taxon>rosids</taxon>
        <taxon>malvids</taxon>
        <taxon>Brassicales</taxon>
        <taxon>Brassicaceae</taxon>
        <taxon>Brassiceae</taxon>
        <taxon>Brassica</taxon>
    </lineage>
</organism>